<proteinExistence type="predicted"/>
<dbReference type="AlphaFoldDB" id="A0A3M7T3U9"/>
<dbReference type="EMBL" id="REGN01000360">
    <property type="protein sequence ID" value="RNA42508.1"/>
    <property type="molecule type" value="Genomic_DNA"/>
</dbReference>
<evidence type="ECO:0000313" key="1">
    <source>
        <dbReference type="EMBL" id="RNA42508.1"/>
    </source>
</evidence>
<dbReference type="GO" id="GO:0003676">
    <property type="term" value="F:nucleic acid binding"/>
    <property type="evidence" value="ECO:0007669"/>
    <property type="project" value="InterPro"/>
</dbReference>
<evidence type="ECO:0000313" key="2">
    <source>
        <dbReference type="Proteomes" id="UP000276133"/>
    </source>
</evidence>
<dbReference type="Proteomes" id="UP000276133">
    <property type="component" value="Unassembled WGS sequence"/>
</dbReference>
<reference evidence="1 2" key="1">
    <citation type="journal article" date="2018" name="Sci. Rep.">
        <title>Genomic signatures of local adaptation to the degree of environmental predictability in rotifers.</title>
        <authorList>
            <person name="Franch-Gras L."/>
            <person name="Hahn C."/>
            <person name="Garcia-Roger E.M."/>
            <person name="Carmona M.J."/>
            <person name="Serra M."/>
            <person name="Gomez A."/>
        </authorList>
    </citation>
    <scope>NUCLEOTIDE SEQUENCE [LARGE SCALE GENOMIC DNA]</scope>
    <source>
        <strain evidence="1">HYR1</strain>
    </source>
</reference>
<accession>A0A3M7T3U9</accession>
<dbReference type="InterPro" id="IPR036397">
    <property type="entry name" value="RNaseH_sf"/>
</dbReference>
<sequence>MMEINKRGRYRYNFLTNRVVQKWNRLSSNAANAMSVNIFKAFIDREVFGMAQGNACNGTGICKIYTGRINQFVYINTMENSLFPFVELLFEPDDPWIFQQDGDSAHTAQSVSDWFKEQNLWQIEVYDQFLMLKMIKSN</sequence>
<organism evidence="1 2">
    <name type="scientific">Brachionus plicatilis</name>
    <name type="common">Marine rotifer</name>
    <name type="synonym">Brachionus muelleri</name>
    <dbReference type="NCBI Taxonomy" id="10195"/>
    <lineage>
        <taxon>Eukaryota</taxon>
        <taxon>Metazoa</taxon>
        <taxon>Spiralia</taxon>
        <taxon>Gnathifera</taxon>
        <taxon>Rotifera</taxon>
        <taxon>Eurotatoria</taxon>
        <taxon>Monogononta</taxon>
        <taxon>Pseudotrocha</taxon>
        <taxon>Ploima</taxon>
        <taxon>Brachionidae</taxon>
        <taxon>Brachionus</taxon>
    </lineage>
</organism>
<comment type="caution">
    <text evidence="1">The sequence shown here is derived from an EMBL/GenBank/DDBJ whole genome shotgun (WGS) entry which is preliminary data.</text>
</comment>
<gene>
    <name evidence="1" type="ORF">BpHYR1_038679</name>
</gene>
<dbReference type="OrthoDB" id="4843387at2759"/>
<evidence type="ECO:0008006" key="3">
    <source>
        <dbReference type="Google" id="ProtNLM"/>
    </source>
</evidence>
<dbReference type="Gene3D" id="3.30.420.10">
    <property type="entry name" value="Ribonuclease H-like superfamily/Ribonuclease H"/>
    <property type="match status" value="1"/>
</dbReference>
<keyword evidence="2" id="KW-1185">Reference proteome</keyword>
<protein>
    <recommendedName>
        <fullName evidence="3">Transposable element Tc3 transposase</fullName>
    </recommendedName>
</protein>
<name>A0A3M7T3U9_BRAPC</name>